<organism evidence="2 3">
    <name type="scientific">Durusdinium trenchii</name>
    <dbReference type="NCBI Taxonomy" id="1381693"/>
    <lineage>
        <taxon>Eukaryota</taxon>
        <taxon>Sar</taxon>
        <taxon>Alveolata</taxon>
        <taxon>Dinophyceae</taxon>
        <taxon>Suessiales</taxon>
        <taxon>Symbiodiniaceae</taxon>
        <taxon>Durusdinium</taxon>
    </lineage>
</organism>
<evidence type="ECO:0000256" key="1">
    <source>
        <dbReference type="SAM" id="MobiDB-lite"/>
    </source>
</evidence>
<evidence type="ECO:0000313" key="2">
    <source>
        <dbReference type="EMBL" id="CAK9072939.1"/>
    </source>
</evidence>
<accession>A0ABP0PDF2</accession>
<gene>
    <name evidence="2" type="ORF">CCMP2556_LOCUS35880</name>
</gene>
<protein>
    <recommendedName>
        <fullName evidence="4">C3H1-type domain-containing protein</fullName>
    </recommendedName>
</protein>
<proteinExistence type="predicted"/>
<sequence>MCRKDGIDSEEIMEFRLAERFTFLEYVPVKGVPKSASAPDLLAKVEAAGSGQQTFGGDVPKRVPPGLMHASCRDDTPSTSGRSEDRLSTCSSIGVSADDDGLEGGRSIWPSKMKRADMRSWSIGSALHEHGLCKPCAWFWRPGSCTRGAECQHCHLCPKGALQKRKFENRQSTTKNVAGRCSRASTAKNFLAWDALLVHVSSALAARLQTH</sequence>
<feature type="region of interest" description="Disordered" evidence="1">
    <location>
        <begin position="49"/>
        <end position="87"/>
    </location>
</feature>
<comment type="caution">
    <text evidence="2">The sequence shown here is derived from an EMBL/GenBank/DDBJ whole genome shotgun (WGS) entry which is preliminary data.</text>
</comment>
<evidence type="ECO:0008006" key="4">
    <source>
        <dbReference type="Google" id="ProtNLM"/>
    </source>
</evidence>
<dbReference type="Proteomes" id="UP001642484">
    <property type="component" value="Unassembled WGS sequence"/>
</dbReference>
<evidence type="ECO:0000313" key="3">
    <source>
        <dbReference type="Proteomes" id="UP001642484"/>
    </source>
</evidence>
<keyword evidence="3" id="KW-1185">Reference proteome</keyword>
<reference evidence="2 3" key="1">
    <citation type="submission" date="2024-02" db="EMBL/GenBank/DDBJ databases">
        <authorList>
            <person name="Chen Y."/>
            <person name="Shah S."/>
            <person name="Dougan E. K."/>
            <person name="Thang M."/>
            <person name="Chan C."/>
        </authorList>
    </citation>
    <scope>NUCLEOTIDE SEQUENCE [LARGE SCALE GENOMIC DNA]</scope>
</reference>
<name>A0ABP0PDF2_9DINO</name>
<dbReference type="EMBL" id="CAXAMN010022807">
    <property type="protein sequence ID" value="CAK9072939.1"/>
    <property type="molecule type" value="Genomic_DNA"/>
</dbReference>
<feature type="compositionally biased region" description="Basic and acidic residues" evidence="1">
    <location>
        <begin position="71"/>
        <end position="87"/>
    </location>
</feature>